<dbReference type="CDD" id="cd06558">
    <property type="entry name" value="crotonase-like"/>
    <property type="match status" value="1"/>
</dbReference>
<name>A0A4Y8UKF0_9GAMM</name>
<accession>A0A4Y8UKF0</accession>
<dbReference type="PANTHER" id="PTHR43459:SF1">
    <property type="entry name" value="EG:BACN32G11.4 PROTEIN"/>
    <property type="match status" value="1"/>
</dbReference>
<sequence length="279" mass="28832">MVPFVCSRVNPSLYTEVTQMSELLVEQIGAVAVLTLNRPERMNALNSELVVALRDAVVAASVDRSVRAILLQGAGAGFCAGADLSPEQNLNGSGTALAETMRNNLNPLIEAIATAAKPVVVAVHGSAAGAGVGIALAADHLIMSDQAKLVIPFAQLGIALDGGCSWFLARQLGPRLAWQVAASGVPITAERALALHLAADCCPAEQLAAQGLAVAQRYASGATLALAAIKQQLLAVQTQSLSEALAAEADYQGQLIESADTAEALLAFREKRPPSYCGR</sequence>
<organism evidence="2 3">
    <name type="scientific">Gammaproteobacteria bacterium LSUCC0057</name>
    <dbReference type="NCBI Taxonomy" id="2559237"/>
    <lineage>
        <taxon>Bacteria</taxon>
        <taxon>Pseudomonadati</taxon>
        <taxon>Pseudomonadota</taxon>
        <taxon>Gammaproteobacteria</taxon>
        <taxon>Cellvibrionales</taxon>
        <taxon>Porticoccaceae</taxon>
        <taxon>SAR92 clade</taxon>
    </lineage>
</organism>
<dbReference type="OrthoDB" id="9807606at2"/>
<dbReference type="GO" id="GO:0003824">
    <property type="term" value="F:catalytic activity"/>
    <property type="evidence" value="ECO:0007669"/>
    <property type="project" value="UniProtKB-ARBA"/>
</dbReference>
<proteinExistence type="inferred from homology"/>
<dbReference type="Proteomes" id="UP000298133">
    <property type="component" value="Unassembled WGS sequence"/>
</dbReference>
<evidence type="ECO:0000313" key="3">
    <source>
        <dbReference type="Proteomes" id="UP000298133"/>
    </source>
</evidence>
<dbReference type="EMBL" id="SPIA01000001">
    <property type="protein sequence ID" value="TFH68862.1"/>
    <property type="molecule type" value="Genomic_DNA"/>
</dbReference>
<evidence type="ECO:0000256" key="1">
    <source>
        <dbReference type="ARBA" id="ARBA00005254"/>
    </source>
</evidence>
<reference evidence="2 3" key="1">
    <citation type="submission" date="2019-03" db="EMBL/GenBank/DDBJ databases">
        <title>Draft genome of Gammaproteobacteria bacterium LSUCC0057, a member of the SAR92 clade.</title>
        <authorList>
            <person name="Lanclos V.C."/>
            <person name="Doiron C."/>
            <person name="Henson M.W."/>
            <person name="Thrash J.C."/>
        </authorList>
    </citation>
    <scope>NUCLEOTIDE SEQUENCE [LARGE SCALE GENOMIC DNA]</scope>
    <source>
        <strain evidence="2 3">LSUCC0057</strain>
    </source>
</reference>
<dbReference type="InterPro" id="IPR014748">
    <property type="entry name" value="Enoyl-CoA_hydra_C"/>
</dbReference>
<dbReference type="InterPro" id="IPR001753">
    <property type="entry name" value="Enoyl-CoA_hydra/iso"/>
</dbReference>
<protein>
    <recommendedName>
        <fullName evidence="4">Enoyl-CoA hydratase</fullName>
    </recommendedName>
</protein>
<evidence type="ECO:0000313" key="2">
    <source>
        <dbReference type="EMBL" id="TFH68862.1"/>
    </source>
</evidence>
<dbReference type="InterPro" id="IPR029045">
    <property type="entry name" value="ClpP/crotonase-like_dom_sf"/>
</dbReference>
<dbReference type="AlphaFoldDB" id="A0A4Y8UKF0"/>
<dbReference type="Pfam" id="PF00378">
    <property type="entry name" value="ECH_1"/>
    <property type="match status" value="1"/>
</dbReference>
<dbReference type="Gene3D" id="3.90.226.10">
    <property type="entry name" value="2-enoyl-CoA Hydratase, Chain A, domain 1"/>
    <property type="match status" value="1"/>
</dbReference>
<dbReference type="Gene3D" id="1.10.12.10">
    <property type="entry name" value="Lyase 2-enoyl-coa Hydratase, Chain A, domain 2"/>
    <property type="match status" value="1"/>
</dbReference>
<evidence type="ECO:0008006" key="4">
    <source>
        <dbReference type="Google" id="ProtNLM"/>
    </source>
</evidence>
<dbReference type="SUPFAM" id="SSF52096">
    <property type="entry name" value="ClpP/crotonase"/>
    <property type="match status" value="1"/>
</dbReference>
<comment type="caution">
    <text evidence="2">The sequence shown here is derived from an EMBL/GenBank/DDBJ whole genome shotgun (WGS) entry which is preliminary data.</text>
</comment>
<comment type="similarity">
    <text evidence="1">Belongs to the enoyl-CoA hydratase/isomerase family.</text>
</comment>
<dbReference type="PANTHER" id="PTHR43459">
    <property type="entry name" value="ENOYL-COA HYDRATASE"/>
    <property type="match status" value="1"/>
</dbReference>
<gene>
    <name evidence="2" type="ORF">E3W66_02610</name>
</gene>
<keyword evidence="3" id="KW-1185">Reference proteome</keyword>